<dbReference type="GO" id="GO:0004725">
    <property type="term" value="F:protein tyrosine phosphatase activity"/>
    <property type="evidence" value="ECO:0007669"/>
    <property type="project" value="UniProtKB-EC"/>
</dbReference>
<dbReference type="EC" id="3.1.3.48" evidence="2"/>
<comment type="catalytic activity">
    <reaction evidence="5">
        <text>O-phospho-L-tyrosyl-[protein] + H2O = L-tyrosyl-[protein] + phosphate</text>
        <dbReference type="Rhea" id="RHEA:10684"/>
        <dbReference type="Rhea" id="RHEA-COMP:10136"/>
        <dbReference type="Rhea" id="RHEA-COMP:20101"/>
        <dbReference type="ChEBI" id="CHEBI:15377"/>
        <dbReference type="ChEBI" id="CHEBI:43474"/>
        <dbReference type="ChEBI" id="CHEBI:46858"/>
        <dbReference type="ChEBI" id="CHEBI:61978"/>
        <dbReference type="EC" id="3.1.3.48"/>
    </reaction>
</comment>
<evidence type="ECO:0000256" key="3">
    <source>
        <dbReference type="ARBA" id="ARBA00022801"/>
    </source>
</evidence>
<dbReference type="InterPro" id="IPR016195">
    <property type="entry name" value="Pol/histidinol_Pase-like"/>
</dbReference>
<accession>A0A6J4TCX4</accession>
<dbReference type="SUPFAM" id="SSF89550">
    <property type="entry name" value="PHP domain-like"/>
    <property type="match status" value="1"/>
</dbReference>
<name>A0A6J4TCX4_9ACTN</name>
<dbReference type="PIRSF" id="PIRSF016557">
    <property type="entry name" value="Caps_synth_CpsB"/>
    <property type="match status" value="1"/>
</dbReference>
<reference evidence="6" key="1">
    <citation type="submission" date="2020-02" db="EMBL/GenBank/DDBJ databases">
        <authorList>
            <person name="Meier V. D."/>
        </authorList>
    </citation>
    <scope>NUCLEOTIDE SEQUENCE</scope>
    <source>
        <strain evidence="6">AVDCRST_MAG45</strain>
    </source>
</reference>
<dbReference type="GO" id="GO:0030145">
    <property type="term" value="F:manganese ion binding"/>
    <property type="evidence" value="ECO:0007669"/>
    <property type="project" value="InterPro"/>
</dbReference>
<organism evidence="6">
    <name type="scientific">uncultured Solirubrobacterales bacterium</name>
    <dbReference type="NCBI Taxonomy" id="768556"/>
    <lineage>
        <taxon>Bacteria</taxon>
        <taxon>Bacillati</taxon>
        <taxon>Actinomycetota</taxon>
        <taxon>Thermoleophilia</taxon>
        <taxon>Solirubrobacterales</taxon>
        <taxon>environmental samples</taxon>
    </lineage>
</organism>
<dbReference type="InterPro" id="IPR016667">
    <property type="entry name" value="Caps_polysacc_synth_CpsB/CapC"/>
</dbReference>
<comment type="similarity">
    <text evidence="1">Belongs to the metallo-dependent hydrolases superfamily. CpsB/CapC family.</text>
</comment>
<dbReference type="Gene3D" id="3.20.20.140">
    <property type="entry name" value="Metal-dependent hydrolases"/>
    <property type="match status" value="1"/>
</dbReference>
<dbReference type="PANTHER" id="PTHR39181">
    <property type="entry name" value="TYROSINE-PROTEIN PHOSPHATASE YWQE"/>
    <property type="match status" value="1"/>
</dbReference>
<evidence type="ECO:0000256" key="5">
    <source>
        <dbReference type="ARBA" id="ARBA00051722"/>
    </source>
</evidence>
<dbReference type="PANTHER" id="PTHR39181:SF1">
    <property type="entry name" value="TYROSINE-PROTEIN PHOSPHATASE YWQE"/>
    <property type="match status" value="1"/>
</dbReference>
<keyword evidence="4" id="KW-0904">Protein phosphatase</keyword>
<evidence type="ECO:0000256" key="4">
    <source>
        <dbReference type="ARBA" id="ARBA00022912"/>
    </source>
</evidence>
<evidence type="ECO:0000313" key="6">
    <source>
        <dbReference type="EMBL" id="CAA9520128.1"/>
    </source>
</evidence>
<dbReference type="EMBL" id="CADCVU010000211">
    <property type="protein sequence ID" value="CAA9520128.1"/>
    <property type="molecule type" value="Genomic_DNA"/>
</dbReference>
<evidence type="ECO:0000256" key="2">
    <source>
        <dbReference type="ARBA" id="ARBA00013064"/>
    </source>
</evidence>
<dbReference type="Pfam" id="PF19567">
    <property type="entry name" value="CpsB_CapC"/>
    <property type="match status" value="1"/>
</dbReference>
<proteinExistence type="inferred from homology"/>
<protein>
    <recommendedName>
        <fullName evidence="2">protein-tyrosine-phosphatase</fullName>
        <ecNumber evidence="2">3.1.3.48</ecNumber>
    </recommendedName>
</protein>
<dbReference type="AlphaFoldDB" id="A0A6J4TCX4"/>
<evidence type="ECO:0000256" key="1">
    <source>
        <dbReference type="ARBA" id="ARBA00005750"/>
    </source>
</evidence>
<keyword evidence="3 6" id="KW-0378">Hydrolase</keyword>
<gene>
    <name evidence="6" type="ORF">AVDCRST_MAG45-2448</name>
</gene>
<sequence>MSPHALRTEIHCHLLPGVDDGARDLDDSLEMAALATADGTATIVVTPHVRRDFVTDVSIVTEGFEELCEAVERAGIEVELHRGGELGHDLVGRLGQSELEAIAVGPPGRRWLLVEAPFEGLDRVFSAATDELRSRGFGIVIAHPERARGLLAGEAGGLSRELETGSLLQVNHWSLTGGHGAEAEHAALELLDRGLIAALASDAHPGWRRPTLSLGAAAAVAAGADARTAAALVSERPARMLRKGVASRTLAPLG</sequence>